<comment type="caution">
    <text evidence="2">The sequence shown here is derived from an EMBL/GenBank/DDBJ whole genome shotgun (WGS) entry which is preliminary data.</text>
</comment>
<keyword evidence="1" id="KW-1133">Transmembrane helix</keyword>
<name>A0A8J6AT71_GALPY</name>
<protein>
    <submittedName>
        <fullName evidence="2">Transmembrane protein 156</fullName>
    </submittedName>
</protein>
<keyword evidence="1" id="KW-0472">Membrane</keyword>
<keyword evidence="3" id="KW-1185">Reference proteome</keyword>
<evidence type="ECO:0000256" key="1">
    <source>
        <dbReference type="SAM" id="Phobius"/>
    </source>
</evidence>
<accession>A0A8J6AT71</accession>
<dbReference type="InterPro" id="IPR029374">
    <property type="entry name" value="TMEM156"/>
</dbReference>
<organism evidence="2 3">
    <name type="scientific">Galemys pyrenaicus</name>
    <name type="common">Iberian desman</name>
    <name type="synonym">Pyrenean desman</name>
    <dbReference type="NCBI Taxonomy" id="202257"/>
    <lineage>
        <taxon>Eukaryota</taxon>
        <taxon>Metazoa</taxon>
        <taxon>Chordata</taxon>
        <taxon>Craniata</taxon>
        <taxon>Vertebrata</taxon>
        <taxon>Euteleostomi</taxon>
        <taxon>Mammalia</taxon>
        <taxon>Eutheria</taxon>
        <taxon>Laurasiatheria</taxon>
        <taxon>Eulipotyphla</taxon>
        <taxon>Talpidae</taxon>
        <taxon>Galemys</taxon>
    </lineage>
</organism>
<dbReference type="Proteomes" id="UP000700334">
    <property type="component" value="Unassembled WGS sequence"/>
</dbReference>
<feature type="transmembrane region" description="Helical" evidence="1">
    <location>
        <begin position="201"/>
        <end position="223"/>
    </location>
</feature>
<evidence type="ECO:0000313" key="2">
    <source>
        <dbReference type="EMBL" id="KAG8516484.1"/>
    </source>
</evidence>
<sequence>VVITFILILPEYFKTPKGNTLELSCLESCLQPIFTYSFPLKFSLGAFLQPARENQTLLGIFLNHSNVENFTRLCQDITREFNMCCSCLVCETKENINFTSQEQTSKVLVMRGSVEEKENDFHSPCQRFNIIVSPVVNYLEEYNFTYNLITNTTMSTILEEVAIQEKSRNDTYRIKEYPNNCIHISLHLKMDAKNVICSMKITWYALVLSVVISLFIFIIRKILEDHRRARKWQ</sequence>
<dbReference type="EMBL" id="JAGFMF010011678">
    <property type="protein sequence ID" value="KAG8516484.1"/>
    <property type="molecule type" value="Genomic_DNA"/>
</dbReference>
<dbReference type="OrthoDB" id="9422827at2759"/>
<feature type="non-terminal residue" evidence="2">
    <location>
        <position position="233"/>
    </location>
</feature>
<dbReference type="Pfam" id="PF15106">
    <property type="entry name" value="TMEM156"/>
    <property type="match status" value="1"/>
</dbReference>
<dbReference type="AlphaFoldDB" id="A0A8J6AT71"/>
<evidence type="ECO:0000313" key="3">
    <source>
        <dbReference type="Proteomes" id="UP000700334"/>
    </source>
</evidence>
<feature type="non-terminal residue" evidence="2">
    <location>
        <position position="1"/>
    </location>
</feature>
<dbReference type="PANTHER" id="PTHR14788">
    <property type="entry name" value="TRANSMEMBRANE PROTEIN 156"/>
    <property type="match status" value="1"/>
</dbReference>
<proteinExistence type="predicted"/>
<gene>
    <name evidence="2" type="ORF">J0S82_008188</name>
</gene>
<reference evidence="2" key="1">
    <citation type="journal article" date="2021" name="Evol. Appl.">
        <title>The genome of the Pyrenean desman and the effects of bottlenecks and inbreeding on the genomic landscape of an endangered species.</title>
        <authorList>
            <person name="Escoda L."/>
            <person name="Castresana J."/>
        </authorList>
    </citation>
    <scope>NUCLEOTIDE SEQUENCE</scope>
    <source>
        <strain evidence="2">IBE-C5619</strain>
    </source>
</reference>
<keyword evidence="1 2" id="KW-0812">Transmembrane</keyword>
<dbReference type="PANTHER" id="PTHR14788:SF5">
    <property type="entry name" value="TRANSMEMBRANE PROTEIN 156"/>
    <property type="match status" value="1"/>
</dbReference>